<feature type="domain" description="G-patch" evidence="9">
    <location>
        <begin position="138"/>
        <end position="184"/>
    </location>
</feature>
<gene>
    <name evidence="10" type="ORF">SNE40_019736</name>
</gene>
<feature type="region of interest" description="Disordered" evidence="8">
    <location>
        <begin position="80"/>
        <end position="133"/>
    </location>
</feature>
<dbReference type="InterPro" id="IPR022159">
    <property type="entry name" value="STIP/TFIP11_N"/>
</dbReference>
<keyword evidence="5 7" id="KW-0508">mRNA splicing</keyword>
<dbReference type="InterPro" id="IPR022783">
    <property type="entry name" value="GCFC_dom"/>
</dbReference>
<dbReference type="PROSITE" id="PS50174">
    <property type="entry name" value="G_PATCH"/>
    <property type="match status" value="1"/>
</dbReference>
<dbReference type="PIRSF" id="PIRSF017706">
    <property type="entry name" value="TFIP11"/>
    <property type="match status" value="1"/>
</dbReference>
<dbReference type="GO" id="GO:0003676">
    <property type="term" value="F:nucleic acid binding"/>
    <property type="evidence" value="ECO:0007669"/>
    <property type="project" value="InterPro"/>
</dbReference>
<comment type="similarity">
    <text evidence="2 7">Belongs to the TFP11/STIP family.</text>
</comment>
<evidence type="ECO:0000256" key="1">
    <source>
        <dbReference type="ARBA" id="ARBA00004123"/>
    </source>
</evidence>
<evidence type="ECO:0000313" key="11">
    <source>
        <dbReference type="Proteomes" id="UP001347796"/>
    </source>
</evidence>
<dbReference type="InterPro" id="IPR045211">
    <property type="entry name" value="TFP11/STIP/Ntr1"/>
</dbReference>
<dbReference type="Pfam" id="PF07842">
    <property type="entry name" value="GCFC"/>
    <property type="match status" value="1"/>
</dbReference>
<evidence type="ECO:0000256" key="4">
    <source>
        <dbReference type="ARBA" id="ARBA00022728"/>
    </source>
</evidence>
<dbReference type="InterPro" id="IPR000467">
    <property type="entry name" value="G_patch_dom"/>
</dbReference>
<evidence type="ECO:0000256" key="5">
    <source>
        <dbReference type="ARBA" id="ARBA00023187"/>
    </source>
</evidence>
<keyword evidence="4 7" id="KW-0747">Spliceosome</keyword>
<evidence type="ECO:0000256" key="2">
    <source>
        <dbReference type="ARBA" id="ARBA00010900"/>
    </source>
</evidence>
<sequence length="812" mass="93786">MSSPEVERFEITEDDIDSIFDPTARRFRQSKEQARYGIWADKDSDDEEEVAGFGGRTRRKKDYSAPISFISGGFKAEAKLKKEDDDDDGSNDSDSQSSARETSFKPKKGHTSQRSSGMPHFLQGHRPDREFGGWEKHTRGMGQKLLQKMGYIAGQGLGKSGQGITTPVEAVKRKGKGAIAYHGTERSERSLKDYPVAHSDEDEEKEFKVKLQQWKRQPEGKKKPKYNYKTAQELIDSGVGKKRKVIDKTQMSKVKVIDMTGREQRVLSGYHAIAQRHDKPDEEEDVIDLQDENIPRSFDMPELLHNLNLLVDMAEEDIIQNDRKLRHGQDHMVNMKFERERLETVCNQEEVQTLRLQKILDIVESCEKRTQINSDNPLTLDECVGIFKSLQDEYYEEYKIYDMSALAIALVFPLMKSFFSIWDPLNNPNYGVNTVKQWKILLSEQTQNFNEDINNMDTYQRLIWEIWLPHIRQTVLKWNARDCVQMIDLLDTWTPVIPGWIIQNILDQLVFPRLMQDVEDWNPLTDTVPIHSWLHPWLPLMGTKLEPLYGPIRHKLANALTSWHPSDVSAKIILQPWVGVFKQGHTDAFLVKNILPKLAMVLTEFSINPHQQVLDPWRWVMAWQDLMPIQSMVAMLDKTFFPKWLQVLCGWLSNMPNFEEITKWYKGWKSLFPESYLSYPCIKEHFNKALELMNQAVSGHFQPGAKENMAYFTMTERRSIGATAPPPPKQPSNTGAGRSISMSNVGSFRELIEQKGMSKGIALIPAPNKFREGKQVYRFGNVQIYFDRNVVFMLENGQWVPVSLQHLLDNAK</sequence>
<dbReference type="GO" id="GO:0000390">
    <property type="term" value="P:spliceosomal complex disassembly"/>
    <property type="evidence" value="ECO:0007669"/>
    <property type="project" value="InterPro"/>
</dbReference>
<name>A0AAN8J9P4_PATCE</name>
<evidence type="ECO:0000256" key="7">
    <source>
        <dbReference type="PIRNR" id="PIRNR017706"/>
    </source>
</evidence>
<reference evidence="10 11" key="1">
    <citation type="submission" date="2024-01" db="EMBL/GenBank/DDBJ databases">
        <title>The genome of the rayed Mediterranean limpet Patella caerulea (Linnaeus, 1758).</title>
        <authorList>
            <person name="Anh-Thu Weber A."/>
            <person name="Halstead-Nussloch G."/>
        </authorList>
    </citation>
    <scope>NUCLEOTIDE SEQUENCE [LARGE SCALE GENOMIC DNA]</scope>
    <source>
        <strain evidence="10">AATW-2023a</strain>
        <tissue evidence="10">Whole specimen</tissue>
    </source>
</reference>
<evidence type="ECO:0000256" key="8">
    <source>
        <dbReference type="SAM" id="MobiDB-lite"/>
    </source>
</evidence>
<dbReference type="SMART" id="SM00443">
    <property type="entry name" value="G_patch"/>
    <property type="match status" value="1"/>
</dbReference>
<dbReference type="PANTHER" id="PTHR23329:SF1">
    <property type="entry name" value="TUFTELIN-INTERACTING PROTEIN 11"/>
    <property type="match status" value="1"/>
</dbReference>
<proteinExistence type="inferred from homology"/>
<dbReference type="InterPro" id="IPR024933">
    <property type="entry name" value="TFP11"/>
</dbReference>
<dbReference type="PANTHER" id="PTHR23329">
    <property type="entry name" value="TUFTELIN-INTERACTING PROTEIN 11-RELATED"/>
    <property type="match status" value="1"/>
</dbReference>
<dbReference type="Proteomes" id="UP001347796">
    <property type="component" value="Unassembled WGS sequence"/>
</dbReference>
<keyword evidence="6 7" id="KW-0539">Nucleus</keyword>
<organism evidence="10 11">
    <name type="scientific">Patella caerulea</name>
    <name type="common">Rayed Mediterranean limpet</name>
    <dbReference type="NCBI Taxonomy" id="87958"/>
    <lineage>
        <taxon>Eukaryota</taxon>
        <taxon>Metazoa</taxon>
        <taxon>Spiralia</taxon>
        <taxon>Lophotrochozoa</taxon>
        <taxon>Mollusca</taxon>
        <taxon>Gastropoda</taxon>
        <taxon>Patellogastropoda</taxon>
        <taxon>Patelloidea</taxon>
        <taxon>Patellidae</taxon>
        <taxon>Patella</taxon>
    </lineage>
</organism>
<protein>
    <recommendedName>
        <fullName evidence="9">G-patch domain-containing protein</fullName>
    </recommendedName>
</protein>
<dbReference type="EMBL" id="JAZGQO010000014">
    <property type="protein sequence ID" value="KAK6171579.1"/>
    <property type="molecule type" value="Genomic_DNA"/>
</dbReference>
<feature type="region of interest" description="Disordered" evidence="8">
    <location>
        <begin position="720"/>
        <end position="739"/>
    </location>
</feature>
<comment type="caution">
    <text evidence="10">The sequence shown here is derived from an EMBL/GenBank/DDBJ whole genome shotgun (WGS) entry which is preliminary data.</text>
</comment>
<keyword evidence="11" id="KW-1185">Reference proteome</keyword>
<evidence type="ECO:0000256" key="3">
    <source>
        <dbReference type="ARBA" id="ARBA00022664"/>
    </source>
</evidence>
<dbReference type="Pfam" id="PF01585">
    <property type="entry name" value="G-patch"/>
    <property type="match status" value="1"/>
</dbReference>
<dbReference type="GO" id="GO:0071008">
    <property type="term" value="C:U2-type post-mRNA release spliceosomal complex"/>
    <property type="evidence" value="ECO:0007669"/>
    <property type="project" value="TreeGrafter"/>
</dbReference>
<dbReference type="Pfam" id="PF12457">
    <property type="entry name" value="TIP_N"/>
    <property type="match status" value="1"/>
</dbReference>
<evidence type="ECO:0000259" key="9">
    <source>
        <dbReference type="PROSITE" id="PS50174"/>
    </source>
</evidence>
<evidence type="ECO:0000313" key="10">
    <source>
        <dbReference type="EMBL" id="KAK6171579.1"/>
    </source>
</evidence>
<comment type="subcellular location">
    <subcellularLocation>
        <location evidence="1 7">Nucleus</location>
    </subcellularLocation>
</comment>
<keyword evidence="3 7" id="KW-0507">mRNA processing</keyword>
<feature type="region of interest" description="Disordered" evidence="8">
    <location>
        <begin position="30"/>
        <end position="64"/>
    </location>
</feature>
<dbReference type="AlphaFoldDB" id="A0AAN8J9P4"/>
<evidence type="ECO:0000256" key="6">
    <source>
        <dbReference type="ARBA" id="ARBA00023242"/>
    </source>
</evidence>
<accession>A0AAN8J9P4</accession>